<dbReference type="Pfam" id="PF00955">
    <property type="entry name" value="HCO3_cotransp"/>
    <property type="match status" value="1"/>
</dbReference>
<feature type="domain" description="Bicarbonate transporter-like transmembrane" evidence="2">
    <location>
        <begin position="75"/>
        <end position="163"/>
    </location>
</feature>
<dbReference type="AlphaFoldDB" id="A0A448X1V9"/>
<keyword evidence="1" id="KW-0472">Membrane</keyword>
<evidence type="ECO:0000313" key="4">
    <source>
        <dbReference type="Proteomes" id="UP000784294"/>
    </source>
</evidence>
<dbReference type="EMBL" id="CAAALY010077860">
    <property type="protein sequence ID" value="VEL26059.1"/>
    <property type="molecule type" value="Genomic_DNA"/>
</dbReference>
<proteinExistence type="predicted"/>
<dbReference type="OrthoDB" id="6284358at2759"/>
<dbReference type="Proteomes" id="UP000784294">
    <property type="component" value="Unassembled WGS sequence"/>
</dbReference>
<keyword evidence="1" id="KW-0812">Transmembrane</keyword>
<evidence type="ECO:0000313" key="3">
    <source>
        <dbReference type="EMBL" id="VEL26059.1"/>
    </source>
</evidence>
<keyword evidence="4" id="KW-1185">Reference proteome</keyword>
<reference evidence="3" key="1">
    <citation type="submission" date="2018-11" db="EMBL/GenBank/DDBJ databases">
        <authorList>
            <consortium name="Pathogen Informatics"/>
        </authorList>
    </citation>
    <scope>NUCLEOTIDE SEQUENCE</scope>
</reference>
<dbReference type="GO" id="GO:0006820">
    <property type="term" value="P:monoatomic anion transport"/>
    <property type="evidence" value="ECO:0007669"/>
    <property type="project" value="InterPro"/>
</dbReference>
<gene>
    <name evidence="3" type="ORF">PXEA_LOCUS19499</name>
</gene>
<accession>A0A448X1V9</accession>
<evidence type="ECO:0000256" key="1">
    <source>
        <dbReference type="SAM" id="Phobius"/>
    </source>
</evidence>
<dbReference type="InterPro" id="IPR011531">
    <property type="entry name" value="HCO3_transpt-like_TM_dom"/>
</dbReference>
<name>A0A448X1V9_9PLAT</name>
<organism evidence="3 4">
    <name type="scientific">Protopolystoma xenopodis</name>
    <dbReference type="NCBI Taxonomy" id="117903"/>
    <lineage>
        <taxon>Eukaryota</taxon>
        <taxon>Metazoa</taxon>
        <taxon>Spiralia</taxon>
        <taxon>Lophotrochozoa</taxon>
        <taxon>Platyhelminthes</taxon>
        <taxon>Monogenea</taxon>
        <taxon>Polyopisthocotylea</taxon>
        <taxon>Polystomatidea</taxon>
        <taxon>Polystomatidae</taxon>
        <taxon>Protopolystoma</taxon>
    </lineage>
</organism>
<protein>
    <recommendedName>
        <fullName evidence="2">Bicarbonate transporter-like transmembrane domain-containing protein</fullName>
    </recommendedName>
</protein>
<dbReference type="GO" id="GO:0016020">
    <property type="term" value="C:membrane"/>
    <property type="evidence" value="ECO:0007669"/>
    <property type="project" value="InterPro"/>
</dbReference>
<sequence length="169" mass="19372">MNFTDTDVIRIILDADPLADIPLVNKFPNTSMFNAIGTIDGPLGNFTTESYQLTSLVTDGSNGAFDMLVNQLNDTIEQAVDWDYISRGRYSWDSLKYRDLCEELYGSWEGPDCRPFFVPDVFFFSCILFIFTFVIACKLKALKTSRYLNNRVCFKISYFVFCLLVSFCL</sequence>
<feature type="transmembrane region" description="Helical" evidence="1">
    <location>
        <begin position="116"/>
        <end position="136"/>
    </location>
</feature>
<comment type="caution">
    <text evidence="3">The sequence shown here is derived from an EMBL/GenBank/DDBJ whole genome shotgun (WGS) entry which is preliminary data.</text>
</comment>
<evidence type="ECO:0000259" key="2">
    <source>
        <dbReference type="Pfam" id="PF00955"/>
    </source>
</evidence>
<keyword evidence="1" id="KW-1133">Transmembrane helix</keyword>